<sequence>MIICTAPQHLFPKEFNLSSVRLTTKHKCSLSDTRDNATYRRPNANSEFPTSNIMDFSVSPCALCIVQAQLNT</sequence>
<dbReference type="EMBL" id="JAHWGI010000573">
    <property type="protein sequence ID" value="KAK3916706.1"/>
    <property type="molecule type" value="Genomic_DNA"/>
</dbReference>
<dbReference type="AlphaFoldDB" id="A0AAE1H8K3"/>
<reference evidence="1" key="2">
    <citation type="journal article" date="2023" name="BMC Genomics">
        <title>Pest status, molecular evolution, and epigenetic factors derived from the genome assembly of Frankliniella fusca, a thysanopteran phytovirus vector.</title>
        <authorList>
            <person name="Catto M.A."/>
            <person name="Labadie P.E."/>
            <person name="Jacobson A.L."/>
            <person name="Kennedy G.G."/>
            <person name="Srinivasan R."/>
            <person name="Hunt B.G."/>
        </authorList>
    </citation>
    <scope>NUCLEOTIDE SEQUENCE</scope>
    <source>
        <tissue evidence="1">Head</tissue>
    </source>
</reference>
<protein>
    <submittedName>
        <fullName evidence="1">Sodium bicarbonate cotransporter 3</fullName>
    </submittedName>
</protein>
<evidence type="ECO:0000313" key="2">
    <source>
        <dbReference type="Proteomes" id="UP001219518"/>
    </source>
</evidence>
<keyword evidence="2" id="KW-1185">Reference proteome</keyword>
<gene>
    <name evidence="1" type="ORF">KUF71_025827</name>
</gene>
<accession>A0AAE1H8K3</accession>
<reference evidence="1" key="1">
    <citation type="submission" date="2021-07" db="EMBL/GenBank/DDBJ databases">
        <authorList>
            <person name="Catto M.A."/>
            <person name="Jacobson A."/>
            <person name="Kennedy G."/>
            <person name="Labadie P."/>
            <person name="Hunt B.G."/>
            <person name="Srinivasan R."/>
        </authorList>
    </citation>
    <scope>NUCLEOTIDE SEQUENCE</scope>
    <source>
        <strain evidence="1">PL_HMW_Pooled</strain>
        <tissue evidence="1">Head</tissue>
    </source>
</reference>
<proteinExistence type="predicted"/>
<organism evidence="1 2">
    <name type="scientific">Frankliniella fusca</name>
    <dbReference type="NCBI Taxonomy" id="407009"/>
    <lineage>
        <taxon>Eukaryota</taxon>
        <taxon>Metazoa</taxon>
        <taxon>Ecdysozoa</taxon>
        <taxon>Arthropoda</taxon>
        <taxon>Hexapoda</taxon>
        <taxon>Insecta</taxon>
        <taxon>Pterygota</taxon>
        <taxon>Neoptera</taxon>
        <taxon>Paraneoptera</taxon>
        <taxon>Thysanoptera</taxon>
        <taxon>Terebrantia</taxon>
        <taxon>Thripoidea</taxon>
        <taxon>Thripidae</taxon>
        <taxon>Frankliniella</taxon>
    </lineage>
</organism>
<comment type="caution">
    <text evidence="1">The sequence shown here is derived from an EMBL/GenBank/DDBJ whole genome shotgun (WGS) entry which is preliminary data.</text>
</comment>
<name>A0AAE1H8K3_9NEOP</name>
<evidence type="ECO:0000313" key="1">
    <source>
        <dbReference type="EMBL" id="KAK3916706.1"/>
    </source>
</evidence>
<dbReference type="Proteomes" id="UP001219518">
    <property type="component" value="Unassembled WGS sequence"/>
</dbReference>